<protein>
    <submittedName>
        <fullName evidence="5">Zinc ABC transporter substrate-binding protein</fullName>
    </submittedName>
</protein>
<dbReference type="InterPro" id="IPR006127">
    <property type="entry name" value="ZnuA-like"/>
</dbReference>
<gene>
    <name evidence="5" type="ORF">QQA45_05710</name>
</gene>
<evidence type="ECO:0000256" key="2">
    <source>
        <dbReference type="ARBA" id="ARBA00022448"/>
    </source>
</evidence>
<dbReference type="RefSeq" id="WP_285153224.1">
    <property type="nucleotide sequence ID" value="NZ_JASSPP010000009.1"/>
</dbReference>
<name>A0ABT7HMD5_9FUSO</name>
<comment type="similarity">
    <text evidence="1">Belongs to the bacterial solute-binding protein 9 family.</text>
</comment>
<dbReference type="EMBL" id="JASSPP010000009">
    <property type="protein sequence ID" value="MDK9580995.1"/>
    <property type="molecule type" value="Genomic_DNA"/>
</dbReference>
<feature type="chain" id="PRO_5047492325" evidence="4">
    <location>
        <begin position="21"/>
        <end position="297"/>
    </location>
</feature>
<dbReference type="PANTHER" id="PTHR42953:SF3">
    <property type="entry name" value="HIGH-AFFINITY ZINC UPTAKE SYSTEM PROTEIN ZNUA"/>
    <property type="match status" value="1"/>
</dbReference>
<dbReference type="InterPro" id="IPR006129">
    <property type="entry name" value="AdhesinB"/>
</dbReference>
<dbReference type="Pfam" id="PF01297">
    <property type="entry name" value="ZnuA"/>
    <property type="match status" value="1"/>
</dbReference>
<accession>A0ABT7HMD5</accession>
<evidence type="ECO:0000313" key="5">
    <source>
        <dbReference type="EMBL" id="MDK9580995.1"/>
    </source>
</evidence>
<dbReference type="PANTHER" id="PTHR42953">
    <property type="entry name" value="HIGH-AFFINITY ZINC UPTAKE SYSTEM PROTEIN ZNUA-RELATED"/>
    <property type="match status" value="1"/>
</dbReference>
<organism evidence="5 6">
    <name type="scientific">Sneathia sanguinegens</name>
    <dbReference type="NCBI Taxonomy" id="40543"/>
    <lineage>
        <taxon>Bacteria</taxon>
        <taxon>Fusobacteriati</taxon>
        <taxon>Fusobacteriota</taxon>
        <taxon>Fusobacteriia</taxon>
        <taxon>Fusobacteriales</taxon>
        <taxon>Leptotrichiaceae</taxon>
        <taxon>Sneathia</taxon>
    </lineage>
</organism>
<dbReference type="InterPro" id="IPR050492">
    <property type="entry name" value="Bact_metal-bind_prot9"/>
</dbReference>
<dbReference type="Gene3D" id="3.40.50.1980">
    <property type="entry name" value="Nitrogenase molybdenum iron protein domain"/>
    <property type="match status" value="2"/>
</dbReference>
<dbReference type="SUPFAM" id="SSF53807">
    <property type="entry name" value="Helical backbone' metal receptor"/>
    <property type="match status" value="1"/>
</dbReference>
<reference evidence="5 6" key="1">
    <citation type="submission" date="2023-06" db="EMBL/GenBank/DDBJ databases">
        <title>Antibody response to the Sneathia vaginalis cytopathogenic toxin A during pregnancy.</title>
        <authorList>
            <person name="Mccoy Z.T."/>
            <person name="Serrano M.G."/>
            <person name="Spaine K."/>
            <person name="Edwards D.J."/>
            <person name="Buck G.A."/>
            <person name="Jefferson K."/>
        </authorList>
    </citation>
    <scope>NUCLEOTIDE SEQUENCE [LARGE SCALE GENOMIC DNA]</scope>
    <source>
        <strain evidence="5 6">CCUG 42621</strain>
    </source>
</reference>
<sequence length="297" mass="33481">MKNKIFVILTMFLCSIFNFAKPKVGITLLPYYSYVKNVVRDKMDVVPVIPANVDVHSYHPTTDDMKKLTNLDYIVINGIGHDEFVKPMINSARKNNKKLKVINADAQTSVMNVAGQKRGRARNPHTFISITQSIQQINYIAKRLGELDPKNKAFYASNARQYTNKLRNIKIQELRKVRGLNLSNIKVATTHAGYDYLLNEFGLTVSLVIEPQHAQAPNASDLKYAIDKIKRNKIAVLFDEEGGNPRNAITLHKATGIKIAHLSHMTRGNYTADAFERFIRHDLSNVATTLMSLAKGK</sequence>
<proteinExistence type="inferred from homology"/>
<evidence type="ECO:0000256" key="4">
    <source>
        <dbReference type="SAM" id="SignalP"/>
    </source>
</evidence>
<keyword evidence="2" id="KW-0813">Transport</keyword>
<dbReference type="Proteomes" id="UP001225134">
    <property type="component" value="Unassembled WGS sequence"/>
</dbReference>
<evidence type="ECO:0000256" key="3">
    <source>
        <dbReference type="ARBA" id="ARBA00022729"/>
    </source>
</evidence>
<keyword evidence="6" id="KW-1185">Reference proteome</keyword>
<evidence type="ECO:0000313" key="6">
    <source>
        <dbReference type="Proteomes" id="UP001225134"/>
    </source>
</evidence>
<keyword evidence="3 4" id="KW-0732">Signal</keyword>
<comment type="caution">
    <text evidence="5">The sequence shown here is derived from an EMBL/GenBank/DDBJ whole genome shotgun (WGS) entry which is preliminary data.</text>
</comment>
<dbReference type="PRINTS" id="PR00691">
    <property type="entry name" value="ADHESINB"/>
</dbReference>
<feature type="signal peptide" evidence="4">
    <location>
        <begin position="1"/>
        <end position="20"/>
    </location>
</feature>
<evidence type="ECO:0000256" key="1">
    <source>
        <dbReference type="ARBA" id="ARBA00011028"/>
    </source>
</evidence>